<dbReference type="OrthoDB" id="5482463at2"/>
<dbReference type="Pfam" id="PF05954">
    <property type="entry name" value="Phage_GPD"/>
    <property type="match status" value="1"/>
</dbReference>
<dbReference type="RefSeq" id="WP_106390579.1">
    <property type="nucleotide sequence ID" value="NZ_PVNK01000064.1"/>
</dbReference>
<evidence type="ECO:0008006" key="3">
    <source>
        <dbReference type="Google" id="ProtNLM"/>
    </source>
</evidence>
<comment type="caution">
    <text evidence="1">The sequence shown here is derived from an EMBL/GenBank/DDBJ whole genome shotgun (WGS) entry which is preliminary data.</text>
</comment>
<gene>
    <name evidence="1" type="ORF">ENSA5_11100</name>
</gene>
<dbReference type="Gene3D" id="3.55.50.10">
    <property type="entry name" value="Baseplate protein-like domains"/>
    <property type="match status" value="1"/>
</dbReference>
<name>A0A2S9YG77_9BACT</name>
<evidence type="ECO:0000313" key="2">
    <source>
        <dbReference type="Proteomes" id="UP000237968"/>
    </source>
</evidence>
<sequence length="457" mass="51065">MQIDPRIHDLGEALTVDRPLPRVEYDFVCEAVPDMPWRVRRIELNEGLSRPYELTVDLLADAVSLDPDVLMASNCELTIDRDGVMRSVCGVILAIELREHVEGQRSVRVVVVPALRLLEQRVDTRLWQQMSALAIVEEILSAPFVDYGRELETCGLRERYESREYVVQYQESDLSFVSRLLEDEGISYHFDHDRGTGREVMVLEDSAERWPEVATLDDEPTLAIIATGEHEAAVESIQRLTWAGSLRPTTVVRRTFDWLSPSTPTTARRGEPGGGLSAREVYHHGRIVETDPEPRVNRELAHARRGDRSMRGVANVTGLAPGRRFRVVADGRPELDHEFLVIQQHARGDCPDVERGEIGGALAVEVVRKSAYDGVLKSLILDASLKMPYGLFSYSVADGKGTILWWGEFDGVPCAIETKGLRGVTTNALKEAFYQPEVDEMLTDNPNYATAGEATAT</sequence>
<evidence type="ECO:0000313" key="1">
    <source>
        <dbReference type="EMBL" id="PRQ04062.1"/>
    </source>
</evidence>
<reference evidence="1 2" key="1">
    <citation type="submission" date="2018-03" db="EMBL/GenBank/DDBJ databases">
        <title>Draft Genome Sequences of the Obligatory Marine Myxobacteria Enhygromyxa salina SWB005.</title>
        <authorList>
            <person name="Poehlein A."/>
            <person name="Moghaddam J.A."/>
            <person name="Harms H."/>
            <person name="Alanjari M."/>
            <person name="Koenig G.M."/>
            <person name="Daniel R."/>
            <person name="Schaeberle T.F."/>
        </authorList>
    </citation>
    <scope>NUCLEOTIDE SEQUENCE [LARGE SCALE GENOMIC DNA]</scope>
    <source>
        <strain evidence="1 2">SWB005</strain>
    </source>
</reference>
<proteinExistence type="predicted"/>
<dbReference type="InterPro" id="IPR006533">
    <property type="entry name" value="T6SS_Vgr_RhsGE"/>
</dbReference>
<keyword evidence="2" id="KW-1185">Reference proteome</keyword>
<dbReference type="SUPFAM" id="SSF69279">
    <property type="entry name" value="Phage tail proteins"/>
    <property type="match status" value="2"/>
</dbReference>
<protein>
    <recommendedName>
        <fullName evidence="3">Phage-related baseplate assembly protein</fullName>
    </recommendedName>
</protein>
<accession>A0A2S9YG77</accession>
<dbReference type="NCBIfam" id="TIGR01646">
    <property type="entry name" value="vgr_GE"/>
    <property type="match status" value="1"/>
</dbReference>
<dbReference type="Proteomes" id="UP000237968">
    <property type="component" value="Unassembled WGS sequence"/>
</dbReference>
<dbReference type="Gene3D" id="2.30.110.50">
    <property type="match status" value="1"/>
</dbReference>
<dbReference type="Gene3D" id="4.10.220.110">
    <property type="match status" value="1"/>
</dbReference>
<organism evidence="1 2">
    <name type="scientific">Enhygromyxa salina</name>
    <dbReference type="NCBI Taxonomy" id="215803"/>
    <lineage>
        <taxon>Bacteria</taxon>
        <taxon>Pseudomonadati</taxon>
        <taxon>Myxococcota</taxon>
        <taxon>Polyangia</taxon>
        <taxon>Nannocystales</taxon>
        <taxon>Nannocystaceae</taxon>
        <taxon>Enhygromyxa</taxon>
    </lineage>
</organism>
<dbReference type="EMBL" id="PVNK01000064">
    <property type="protein sequence ID" value="PRQ04062.1"/>
    <property type="molecule type" value="Genomic_DNA"/>
</dbReference>
<dbReference type="AlphaFoldDB" id="A0A2S9YG77"/>